<dbReference type="OrthoDB" id="3535423at2759"/>
<evidence type="ECO:0000313" key="2">
    <source>
        <dbReference type="Proteomes" id="UP000184383"/>
    </source>
</evidence>
<evidence type="ECO:0000313" key="1">
    <source>
        <dbReference type="EMBL" id="OJJ30077.1"/>
    </source>
</evidence>
<dbReference type="PANTHER" id="PTHR14097:SF9">
    <property type="entry name" value="EPIMERASE, PUTATIVE (AFU_ORTHOLOGUE AFUA_8G07320)-RELATED"/>
    <property type="match status" value="1"/>
</dbReference>
<dbReference type="STRING" id="1073089.A0A1L9R5B2"/>
<dbReference type="PANTHER" id="PTHR14097">
    <property type="entry name" value="OXIDOREDUCTASE HTATIP2"/>
    <property type="match status" value="1"/>
</dbReference>
<dbReference type="Proteomes" id="UP000184383">
    <property type="component" value="Unassembled WGS sequence"/>
</dbReference>
<organism evidence="1 2">
    <name type="scientific">Aspergillus wentii DTO 134E9</name>
    <dbReference type="NCBI Taxonomy" id="1073089"/>
    <lineage>
        <taxon>Eukaryota</taxon>
        <taxon>Fungi</taxon>
        <taxon>Dikarya</taxon>
        <taxon>Ascomycota</taxon>
        <taxon>Pezizomycotina</taxon>
        <taxon>Eurotiomycetes</taxon>
        <taxon>Eurotiomycetidae</taxon>
        <taxon>Eurotiales</taxon>
        <taxon>Aspergillaceae</taxon>
        <taxon>Aspergillus</taxon>
        <taxon>Aspergillus subgen. Cremei</taxon>
    </lineage>
</organism>
<name>A0A1L9R5B2_ASPWE</name>
<dbReference type="VEuPathDB" id="FungiDB:ASPWEDRAFT_62778"/>
<proteinExistence type="predicted"/>
<dbReference type="EMBL" id="KV878217">
    <property type="protein sequence ID" value="OJJ30077.1"/>
    <property type="molecule type" value="Genomic_DNA"/>
</dbReference>
<accession>A0A1L9R5B2</accession>
<dbReference type="AlphaFoldDB" id="A0A1L9R5B2"/>
<dbReference type="GeneID" id="63754518"/>
<dbReference type="SUPFAM" id="SSF51735">
    <property type="entry name" value="NAD(P)-binding Rossmann-fold domains"/>
    <property type="match status" value="1"/>
</dbReference>
<protein>
    <submittedName>
        <fullName evidence="1">Uncharacterized protein</fullName>
    </submittedName>
</protein>
<keyword evidence="2" id="KW-1185">Reference proteome</keyword>
<gene>
    <name evidence="1" type="ORF">ASPWEDRAFT_62778</name>
</gene>
<dbReference type="InterPro" id="IPR036291">
    <property type="entry name" value="NAD(P)-bd_dom_sf"/>
</dbReference>
<dbReference type="RefSeq" id="XP_040683754.1">
    <property type="nucleotide sequence ID" value="XM_040838670.1"/>
</dbReference>
<reference evidence="2" key="1">
    <citation type="journal article" date="2017" name="Genome Biol.">
        <title>Comparative genomics reveals high biological diversity and specific adaptations in the industrially and medically important fungal genus Aspergillus.</title>
        <authorList>
            <person name="de Vries R.P."/>
            <person name="Riley R."/>
            <person name="Wiebenga A."/>
            <person name="Aguilar-Osorio G."/>
            <person name="Amillis S."/>
            <person name="Uchima C.A."/>
            <person name="Anderluh G."/>
            <person name="Asadollahi M."/>
            <person name="Askin M."/>
            <person name="Barry K."/>
            <person name="Battaglia E."/>
            <person name="Bayram O."/>
            <person name="Benocci T."/>
            <person name="Braus-Stromeyer S.A."/>
            <person name="Caldana C."/>
            <person name="Canovas D."/>
            <person name="Cerqueira G.C."/>
            <person name="Chen F."/>
            <person name="Chen W."/>
            <person name="Choi C."/>
            <person name="Clum A."/>
            <person name="Dos Santos R.A."/>
            <person name="Damasio A.R."/>
            <person name="Diallinas G."/>
            <person name="Emri T."/>
            <person name="Fekete E."/>
            <person name="Flipphi M."/>
            <person name="Freyberg S."/>
            <person name="Gallo A."/>
            <person name="Gournas C."/>
            <person name="Habgood R."/>
            <person name="Hainaut M."/>
            <person name="Harispe M.L."/>
            <person name="Henrissat B."/>
            <person name="Hilden K.S."/>
            <person name="Hope R."/>
            <person name="Hossain A."/>
            <person name="Karabika E."/>
            <person name="Karaffa L."/>
            <person name="Karanyi Z."/>
            <person name="Krasevec N."/>
            <person name="Kuo A."/>
            <person name="Kusch H."/>
            <person name="LaButti K."/>
            <person name="Lagendijk E.L."/>
            <person name="Lapidus A."/>
            <person name="Levasseur A."/>
            <person name="Lindquist E."/>
            <person name="Lipzen A."/>
            <person name="Logrieco A.F."/>
            <person name="MacCabe A."/>
            <person name="Maekelae M.R."/>
            <person name="Malavazi I."/>
            <person name="Melin P."/>
            <person name="Meyer V."/>
            <person name="Mielnichuk N."/>
            <person name="Miskei M."/>
            <person name="Molnar A.P."/>
            <person name="Mule G."/>
            <person name="Ngan C.Y."/>
            <person name="Orejas M."/>
            <person name="Orosz E."/>
            <person name="Ouedraogo J.P."/>
            <person name="Overkamp K.M."/>
            <person name="Park H.-S."/>
            <person name="Perrone G."/>
            <person name="Piumi F."/>
            <person name="Punt P.J."/>
            <person name="Ram A.F."/>
            <person name="Ramon A."/>
            <person name="Rauscher S."/>
            <person name="Record E."/>
            <person name="Riano-Pachon D.M."/>
            <person name="Robert V."/>
            <person name="Roehrig J."/>
            <person name="Ruller R."/>
            <person name="Salamov A."/>
            <person name="Salih N.S."/>
            <person name="Samson R.A."/>
            <person name="Sandor E."/>
            <person name="Sanguinetti M."/>
            <person name="Schuetze T."/>
            <person name="Sepcic K."/>
            <person name="Shelest E."/>
            <person name="Sherlock G."/>
            <person name="Sophianopoulou V."/>
            <person name="Squina F.M."/>
            <person name="Sun H."/>
            <person name="Susca A."/>
            <person name="Todd R.B."/>
            <person name="Tsang A."/>
            <person name="Unkles S.E."/>
            <person name="van de Wiele N."/>
            <person name="van Rossen-Uffink D."/>
            <person name="Oliveira J.V."/>
            <person name="Vesth T.C."/>
            <person name="Visser J."/>
            <person name="Yu J.-H."/>
            <person name="Zhou M."/>
            <person name="Andersen M.R."/>
            <person name="Archer D.B."/>
            <person name="Baker S.E."/>
            <person name="Benoit I."/>
            <person name="Brakhage A.A."/>
            <person name="Braus G.H."/>
            <person name="Fischer R."/>
            <person name="Frisvad J.C."/>
            <person name="Goldman G.H."/>
            <person name="Houbraken J."/>
            <person name="Oakley B."/>
            <person name="Pocsi I."/>
            <person name="Scazzocchio C."/>
            <person name="Seiboth B."/>
            <person name="vanKuyk P.A."/>
            <person name="Wortman J."/>
            <person name="Dyer P.S."/>
            <person name="Grigoriev I.V."/>
        </authorList>
    </citation>
    <scope>NUCLEOTIDE SEQUENCE [LARGE SCALE GENOMIC DNA]</scope>
    <source>
        <strain evidence="2">DTO 134E9</strain>
    </source>
</reference>
<sequence length="212" mass="23186">MKIILSGCTGLVGREVLNQCIANSSITSIVALTRDAVIADNPKVKVAFINDFLEYPEGVIQDIHGAESCIWSLGNARMPENAQTAHKESVEYTRTAAAACRQAAAGKRFRFVYLSGGLVGRDPTKTLWLSRLYRQIRADGEDVLRYAESDTFESYIVRPDIVFTGLAGDESKNVTPTVRVDVLAKAMINAAIHGHVKRVFDDEGIKQLSNGV</sequence>
<dbReference type="Gene3D" id="3.40.50.720">
    <property type="entry name" value="NAD(P)-binding Rossmann-like Domain"/>
    <property type="match status" value="1"/>
</dbReference>